<sequence length="112" mass="12553">MADDQDNRARLRVEHTGQGVIVHVRGEMDIDHADRLRETLHTEVTRPQGSAEIVVDVTDLTFCDSAGLNALLQARLTAQDLGRRIQLHNPSRQMTRLLELTGADQFFPTTHA</sequence>
<reference evidence="5" key="1">
    <citation type="submission" date="2023-07" db="EMBL/GenBank/DDBJ databases">
        <title>Whole genome shotgun sequence of Streptomyces nojiriensis NBRC 13794.</title>
        <authorList>
            <person name="Komaki H."/>
            <person name="Tamura T."/>
        </authorList>
    </citation>
    <scope>NUCLEOTIDE SEQUENCE [LARGE SCALE GENOMIC DNA]</scope>
    <source>
        <strain evidence="5">NBRC 13794</strain>
    </source>
</reference>
<dbReference type="InterPro" id="IPR058548">
    <property type="entry name" value="MlaB-like_STAS"/>
</dbReference>
<dbReference type="RefSeq" id="WP_189746638.1">
    <property type="nucleotide sequence ID" value="NZ_BMRL01000022.1"/>
</dbReference>
<comment type="similarity">
    <text evidence="1 2">Belongs to the anti-sigma-factor antagonist family.</text>
</comment>
<dbReference type="InterPro" id="IPR003658">
    <property type="entry name" value="Anti-sigma_ant"/>
</dbReference>
<dbReference type="PROSITE" id="PS50801">
    <property type="entry name" value="STAS"/>
    <property type="match status" value="1"/>
</dbReference>
<evidence type="ECO:0000259" key="3">
    <source>
        <dbReference type="PROSITE" id="PS50801"/>
    </source>
</evidence>
<gene>
    <name evidence="4" type="primary">rsbV_1</name>
    <name evidence="4" type="ORF">Snoj_34130</name>
</gene>
<dbReference type="InterPro" id="IPR002645">
    <property type="entry name" value="STAS_dom"/>
</dbReference>
<proteinExistence type="inferred from homology"/>
<evidence type="ECO:0000256" key="1">
    <source>
        <dbReference type="ARBA" id="ARBA00009013"/>
    </source>
</evidence>
<dbReference type="NCBIfam" id="TIGR00377">
    <property type="entry name" value="ant_ant_sig"/>
    <property type="match status" value="1"/>
</dbReference>
<dbReference type="GeneID" id="95587773"/>
<protein>
    <recommendedName>
        <fullName evidence="2">Anti-sigma factor antagonist</fullName>
    </recommendedName>
</protein>
<feature type="domain" description="STAS" evidence="3">
    <location>
        <begin position="9"/>
        <end position="112"/>
    </location>
</feature>
<dbReference type="SUPFAM" id="SSF52091">
    <property type="entry name" value="SpoIIaa-like"/>
    <property type="match status" value="1"/>
</dbReference>
<dbReference type="PANTHER" id="PTHR33495">
    <property type="entry name" value="ANTI-SIGMA FACTOR ANTAGONIST TM_1081-RELATED-RELATED"/>
    <property type="match status" value="1"/>
</dbReference>
<dbReference type="CDD" id="cd07043">
    <property type="entry name" value="STAS_anti-anti-sigma_factors"/>
    <property type="match status" value="1"/>
</dbReference>
<evidence type="ECO:0000313" key="4">
    <source>
        <dbReference type="EMBL" id="GHI69495.1"/>
    </source>
</evidence>
<dbReference type="Gene3D" id="3.30.750.24">
    <property type="entry name" value="STAS domain"/>
    <property type="match status" value="1"/>
</dbReference>
<evidence type="ECO:0000256" key="2">
    <source>
        <dbReference type="RuleBase" id="RU003749"/>
    </source>
</evidence>
<comment type="caution">
    <text evidence="4">The sequence shown here is derived from an EMBL/GenBank/DDBJ whole genome shotgun (WGS) entry which is preliminary data.</text>
</comment>
<accession>A0ABQ3SNV7</accession>
<organism evidence="4 5">
    <name type="scientific">Streptomyces nojiriensis</name>
    <dbReference type="NCBI Taxonomy" id="66374"/>
    <lineage>
        <taxon>Bacteria</taxon>
        <taxon>Bacillati</taxon>
        <taxon>Actinomycetota</taxon>
        <taxon>Actinomycetes</taxon>
        <taxon>Kitasatosporales</taxon>
        <taxon>Streptomycetaceae</taxon>
        <taxon>Streptomyces</taxon>
    </lineage>
</organism>
<dbReference type="InterPro" id="IPR036513">
    <property type="entry name" value="STAS_dom_sf"/>
</dbReference>
<name>A0ABQ3SNV7_9ACTN</name>
<dbReference type="PANTHER" id="PTHR33495:SF2">
    <property type="entry name" value="ANTI-SIGMA FACTOR ANTAGONIST TM_1081-RELATED"/>
    <property type="match status" value="1"/>
</dbReference>
<dbReference type="Proteomes" id="UP000613974">
    <property type="component" value="Unassembled WGS sequence"/>
</dbReference>
<dbReference type="EMBL" id="BNEC01000005">
    <property type="protein sequence ID" value="GHI69495.1"/>
    <property type="molecule type" value="Genomic_DNA"/>
</dbReference>
<evidence type="ECO:0000313" key="5">
    <source>
        <dbReference type="Proteomes" id="UP000613974"/>
    </source>
</evidence>
<dbReference type="Pfam" id="PF13466">
    <property type="entry name" value="STAS_2"/>
    <property type="match status" value="1"/>
</dbReference>
<keyword evidence="5" id="KW-1185">Reference proteome</keyword>